<organism evidence="8 9">
    <name type="scientific">Staphylococcus auricularis</name>
    <dbReference type="NCBI Taxonomy" id="29379"/>
    <lineage>
        <taxon>Bacteria</taxon>
        <taxon>Bacillati</taxon>
        <taxon>Bacillota</taxon>
        <taxon>Bacilli</taxon>
        <taxon>Bacillales</taxon>
        <taxon>Staphylococcaceae</taxon>
        <taxon>Staphylococcus</taxon>
    </lineage>
</organism>
<dbReference type="SFLD" id="SFLDS00005">
    <property type="entry name" value="Isoprenoid_Synthase_Type_I"/>
    <property type="match status" value="1"/>
</dbReference>
<proteinExistence type="inferred from homology"/>
<keyword evidence="3 6" id="KW-0808">Transferase</keyword>
<dbReference type="Proteomes" id="UP001171687">
    <property type="component" value="Unassembled WGS sequence"/>
</dbReference>
<dbReference type="Pfam" id="PF00348">
    <property type="entry name" value="polyprenyl_synt"/>
    <property type="match status" value="1"/>
</dbReference>
<keyword evidence="5" id="KW-0460">Magnesium</keyword>
<dbReference type="GeneID" id="64982226"/>
<dbReference type="PROSITE" id="PS00444">
    <property type="entry name" value="POLYPRENYL_SYNTHASE_2"/>
    <property type="match status" value="1"/>
</dbReference>
<dbReference type="RefSeq" id="WP_059106755.1">
    <property type="nucleotide sequence ID" value="NZ_AP024589.1"/>
</dbReference>
<evidence type="ECO:0000256" key="1">
    <source>
        <dbReference type="ARBA" id="ARBA00001946"/>
    </source>
</evidence>
<gene>
    <name evidence="8" type="ORF">CD158_07555</name>
    <name evidence="7" type="ORF">QYH67_03200</name>
</gene>
<dbReference type="PANTHER" id="PTHR12001:SF69">
    <property type="entry name" value="ALL TRANS-POLYPRENYL-DIPHOSPHATE SYNTHASE PDSS1"/>
    <property type="match status" value="1"/>
</dbReference>
<dbReference type="SUPFAM" id="SSF48576">
    <property type="entry name" value="Terpenoid synthases"/>
    <property type="match status" value="1"/>
</dbReference>
<comment type="cofactor">
    <cofactor evidence="1">
        <name>Mg(2+)</name>
        <dbReference type="ChEBI" id="CHEBI:18420"/>
    </cofactor>
</comment>
<keyword evidence="4" id="KW-0479">Metal-binding</keyword>
<dbReference type="Gene3D" id="1.10.600.10">
    <property type="entry name" value="Farnesyl Diphosphate Synthase"/>
    <property type="match status" value="1"/>
</dbReference>
<dbReference type="InterPro" id="IPR033749">
    <property type="entry name" value="Polyprenyl_synt_CS"/>
</dbReference>
<reference evidence="7" key="2">
    <citation type="submission" date="2023-07" db="EMBL/GenBank/DDBJ databases">
        <title>Evaluation of the beneficial properties of pineapple isolates.</title>
        <authorList>
            <person name="Adefiranye O."/>
        </authorList>
    </citation>
    <scope>NUCLEOTIDE SEQUENCE</scope>
    <source>
        <strain evidence="7">PAPLE_T1</strain>
    </source>
</reference>
<dbReference type="GO" id="GO:0008299">
    <property type="term" value="P:isoprenoid biosynthetic process"/>
    <property type="evidence" value="ECO:0007669"/>
    <property type="project" value="InterPro"/>
</dbReference>
<evidence type="ECO:0000313" key="9">
    <source>
        <dbReference type="Proteomes" id="UP000242470"/>
    </source>
</evidence>
<comment type="similarity">
    <text evidence="2 6">Belongs to the FPP/GGPP synthase family.</text>
</comment>
<dbReference type="AlphaFoldDB" id="A0AAP8TST8"/>
<dbReference type="InterPro" id="IPR008949">
    <property type="entry name" value="Isoprenoid_synthase_dom_sf"/>
</dbReference>
<dbReference type="InterPro" id="IPR000092">
    <property type="entry name" value="Polyprenyl_synt"/>
</dbReference>
<reference evidence="8 9" key="1">
    <citation type="submission" date="2017-08" db="EMBL/GenBank/DDBJ databases">
        <title>Draft genome sequences of 64 type strains of genus Staph aureus.</title>
        <authorList>
            <person name="Cole K."/>
            <person name="Golubchik T."/>
            <person name="Russell J."/>
            <person name="Foster D."/>
            <person name="Llewelyn M."/>
            <person name="Wilson D."/>
            <person name="Crook D."/>
            <person name="Paul J."/>
        </authorList>
    </citation>
    <scope>NUCLEOTIDE SEQUENCE [LARGE SCALE GENOMIC DNA]</scope>
    <source>
        <strain evidence="8 9">NCTC 12101</strain>
    </source>
</reference>
<evidence type="ECO:0000256" key="5">
    <source>
        <dbReference type="ARBA" id="ARBA00022842"/>
    </source>
</evidence>
<evidence type="ECO:0000256" key="2">
    <source>
        <dbReference type="ARBA" id="ARBA00006706"/>
    </source>
</evidence>
<dbReference type="EMBL" id="PPQW01000049">
    <property type="protein sequence ID" value="PNZ66830.1"/>
    <property type="molecule type" value="Genomic_DNA"/>
</dbReference>
<dbReference type="GO" id="GO:0046872">
    <property type="term" value="F:metal ion binding"/>
    <property type="evidence" value="ECO:0007669"/>
    <property type="project" value="UniProtKB-KW"/>
</dbReference>
<evidence type="ECO:0000256" key="4">
    <source>
        <dbReference type="ARBA" id="ARBA00022723"/>
    </source>
</evidence>
<accession>A0AAP8TST8</accession>
<sequence>MAKLNLNQEIKKVEKRLNDIIVSNDPVIEEAALDLLASGGKRIRPAFVVLSSQFGEHTTEDTYRIAVALELIHMATLVHDDVIDKSDKRRGKPTIAKQWDQDIAILTGNFLLALALEHISTVKHERVHHVISHAILDVCRGELFQFQDQFNANQNVVNYLRRINRKTALLIQLSTEVGAITADADDKTVHKLKRIGHYIGMSFQIMDDILDFTSTEKQLGKPVGSDLLNGHITLPVLLEMRNNSEFKQRIQQLNANSPKEEFQHCINIIRASSVIEEAQRVSDHYLAKTLDLIESLGNEDAKKLFNKIINKMAKRNK</sequence>
<dbReference type="EMBL" id="JAUHQC010000006">
    <property type="protein sequence ID" value="MDN4532595.1"/>
    <property type="molecule type" value="Genomic_DNA"/>
</dbReference>
<dbReference type="PANTHER" id="PTHR12001">
    <property type="entry name" value="GERANYLGERANYL PYROPHOSPHATE SYNTHASE"/>
    <property type="match status" value="1"/>
</dbReference>
<dbReference type="Proteomes" id="UP000242470">
    <property type="component" value="Unassembled WGS sequence"/>
</dbReference>
<evidence type="ECO:0000256" key="3">
    <source>
        <dbReference type="ARBA" id="ARBA00022679"/>
    </source>
</evidence>
<dbReference type="CDD" id="cd00685">
    <property type="entry name" value="Trans_IPPS_HT"/>
    <property type="match status" value="1"/>
</dbReference>
<evidence type="ECO:0000313" key="7">
    <source>
        <dbReference type="EMBL" id="MDN4532595.1"/>
    </source>
</evidence>
<dbReference type="PROSITE" id="PS00723">
    <property type="entry name" value="POLYPRENYL_SYNTHASE_1"/>
    <property type="match status" value="1"/>
</dbReference>
<name>A0AAP8TST8_9STAP</name>
<evidence type="ECO:0000256" key="6">
    <source>
        <dbReference type="RuleBase" id="RU004466"/>
    </source>
</evidence>
<comment type="caution">
    <text evidence="8">The sequence shown here is derived from an EMBL/GenBank/DDBJ whole genome shotgun (WGS) entry which is preliminary data.</text>
</comment>
<protein>
    <submittedName>
        <fullName evidence="8">Heptaprenyl diphosphate synthase</fullName>
    </submittedName>
    <submittedName>
        <fullName evidence="7">Polyprenyl synthetase family protein</fullName>
    </submittedName>
</protein>
<evidence type="ECO:0000313" key="8">
    <source>
        <dbReference type="EMBL" id="PNZ66830.1"/>
    </source>
</evidence>
<dbReference type="GO" id="GO:0004659">
    <property type="term" value="F:prenyltransferase activity"/>
    <property type="evidence" value="ECO:0007669"/>
    <property type="project" value="InterPro"/>
</dbReference>